<dbReference type="InterPro" id="IPR003774">
    <property type="entry name" value="AlgH-like"/>
</dbReference>
<evidence type="ECO:0000256" key="1">
    <source>
        <dbReference type="SAM" id="SignalP"/>
    </source>
</evidence>
<dbReference type="Pfam" id="PF02622">
    <property type="entry name" value="DUF179"/>
    <property type="match status" value="1"/>
</dbReference>
<feature type="chain" id="PRO_5030941394" description="YqgE/AlgH family protein" evidence="1">
    <location>
        <begin position="23"/>
        <end position="361"/>
    </location>
</feature>
<gene>
    <name evidence="2" type="ORF">DSPE1174_LOCUS22982</name>
</gene>
<evidence type="ECO:0000313" key="2">
    <source>
        <dbReference type="EMBL" id="CAD9456389.1"/>
    </source>
</evidence>
<sequence length="361" mass="39657">MAVIKCVSAFLILAISSDLTRAFLADVPCVAKMFPNTRKSTQCDPARGKRGRLRLYLRPLRKDKGDKGKGDGGMDGIKKELEEAEAARLQKFRESLMASVSEGGLLSAPSPFEEDVPDAGPSYWSKTVAIEGALRPGLVVLGNPKLFCNEEAPEEMLMQFGLRQPVPNAEDLDPNSRANLLPVILLVETDNGPAKGLLLNRRTGYLMGELKDKDVSGFRVQPLNLGGMADEASDLSYIHPYAELSGCEGLSSDYDNDNAGDRKEGESSLFLGGNFKEAQDMVQEEIFDGFKFKFFGGCTRWEPGQLEQQLKDQVLLPAECSADLLLKIREREGDKRATPLWTEIMELAGGAYADICKDFYA</sequence>
<dbReference type="PANTHER" id="PTHR31984:SF17">
    <property type="entry name" value="TRANSCRIPTIONAL REGULATOR"/>
    <property type="match status" value="1"/>
</dbReference>
<proteinExistence type="predicted"/>
<name>A0A7S2DJT8_9STRA</name>
<dbReference type="PANTHER" id="PTHR31984">
    <property type="entry name" value="TRANSPORTER, PUTATIVE (DUF179)-RELATED"/>
    <property type="match status" value="1"/>
</dbReference>
<reference evidence="2" key="1">
    <citation type="submission" date="2021-01" db="EMBL/GenBank/DDBJ databases">
        <authorList>
            <person name="Corre E."/>
            <person name="Pelletier E."/>
            <person name="Niang G."/>
            <person name="Scheremetjew M."/>
            <person name="Finn R."/>
            <person name="Kale V."/>
            <person name="Holt S."/>
            <person name="Cochrane G."/>
            <person name="Meng A."/>
            <person name="Brown T."/>
            <person name="Cohen L."/>
        </authorList>
    </citation>
    <scope>NUCLEOTIDE SEQUENCE</scope>
    <source>
        <strain evidence="2">CCMP1381</strain>
    </source>
</reference>
<organism evidence="2">
    <name type="scientific">Octactis speculum</name>
    <dbReference type="NCBI Taxonomy" id="3111310"/>
    <lineage>
        <taxon>Eukaryota</taxon>
        <taxon>Sar</taxon>
        <taxon>Stramenopiles</taxon>
        <taxon>Ochrophyta</taxon>
        <taxon>Dictyochophyceae</taxon>
        <taxon>Dictyochales</taxon>
        <taxon>Dictyochaceae</taxon>
        <taxon>Octactis</taxon>
    </lineage>
</organism>
<dbReference type="Gene3D" id="3.40.1740.10">
    <property type="entry name" value="VC0467-like"/>
    <property type="match status" value="1"/>
</dbReference>
<accession>A0A7S2DJT8</accession>
<evidence type="ECO:0008006" key="3">
    <source>
        <dbReference type="Google" id="ProtNLM"/>
    </source>
</evidence>
<dbReference type="AlphaFoldDB" id="A0A7S2DJT8"/>
<protein>
    <recommendedName>
        <fullName evidence="3">YqgE/AlgH family protein</fullName>
    </recommendedName>
</protein>
<dbReference type="EMBL" id="HBGS01044581">
    <property type="protein sequence ID" value="CAD9456389.1"/>
    <property type="molecule type" value="Transcribed_RNA"/>
</dbReference>
<feature type="signal peptide" evidence="1">
    <location>
        <begin position="1"/>
        <end position="22"/>
    </location>
</feature>
<keyword evidence="1" id="KW-0732">Signal</keyword>
<dbReference type="SUPFAM" id="SSF143456">
    <property type="entry name" value="VC0467-like"/>
    <property type="match status" value="1"/>
</dbReference>